<gene>
    <name evidence="1" type="ORF">K1T71_003189</name>
</gene>
<organism evidence="1 2">
    <name type="scientific">Dendrolimus kikuchii</name>
    <dbReference type="NCBI Taxonomy" id="765133"/>
    <lineage>
        <taxon>Eukaryota</taxon>
        <taxon>Metazoa</taxon>
        <taxon>Ecdysozoa</taxon>
        <taxon>Arthropoda</taxon>
        <taxon>Hexapoda</taxon>
        <taxon>Insecta</taxon>
        <taxon>Pterygota</taxon>
        <taxon>Neoptera</taxon>
        <taxon>Endopterygota</taxon>
        <taxon>Lepidoptera</taxon>
        <taxon>Glossata</taxon>
        <taxon>Ditrysia</taxon>
        <taxon>Bombycoidea</taxon>
        <taxon>Lasiocampidae</taxon>
        <taxon>Dendrolimus</taxon>
    </lineage>
</organism>
<comment type="caution">
    <text evidence="1">The sequence shown here is derived from an EMBL/GenBank/DDBJ whole genome shotgun (WGS) entry which is preliminary data.</text>
</comment>
<name>A0ACC1DBH9_9NEOP</name>
<protein>
    <submittedName>
        <fullName evidence="1">Uncharacterized protein</fullName>
    </submittedName>
</protein>
<evidence type="ECO:0000313" key="1">
    <source>
        <dbReference type="EMBL" id="KAJ0181104.1"/>
    </source>
</evidence>
<reference evidence="1 2" key="1">
    <citation type="journal article" date="2021" name="Front. Genet.">
        <title>Chromosome-Level Genome Assembly Reveals Significant Gene Expansion in the Toll and IMD Signaling Pathways of Dendrolimus kikuchii.</title>
        <authorList>
            <person name="Zhou J."/>
            <person name="Wu P."/>
            <person name="Xiong Z."/>
            <person name="Liu N."/>
            <person name="Zhao N."/>
            <person name="Ji M."/>
            <person name="Qiu Y."/>
            <person name="Yang B."/>
        </authorList>
    </citation>
    <scope>NUCLEOTIDE SEQUENCE [LARGE SCALE GENOMIC DNA]</scope>
    <source>
        <strain evidence="1">Ann1</strain>
    </source>
</reference>
<keyword evidence="2" id="KW-1185">Reference proteome</keyword>
<proteinExistence type="predicted"/>
<dbReference type="Proteomes" id="UP000824533">
    <property type="component" value="Linkage Group LG05"/>
</dbReference>
<sequence>MTELTMHLVRTASKRQQQDSAPAFQVRVELLSWNSKSNTRSFNTLAIHKHISETKGQ</sequence>
<evidence type="ECO:0000313" key="2">
    <source>
        <dbReference type="Proteomes" id="UP000824533"/>
    </source>
</evidence>
<dbReference type="EMBL" id="CM034391">
    <property type="protein sequence ID" value="KAJ0181104.1"/>
    <property type="molecule type" value="Genomic_DNA"/>
</dbReference>
<accession>A0ACC1DBH9</accession>